<evidence type="ECO:0000313" key="3">
    <source>
        <dbReference type="Proteomes" id="UP000636264"/>
    </source>
</evidence>
<reference evidence="2" key="1">
    <citation type="journal article" date="2014" name="Int. J. Syst. Evol. Microbiol.">
        <title>Complete genome sequence of Corynebacterium casei LMG S-19264T (=DSM 44701T), isolated from a smear-ripened cheese.</title>
        <authorList>
            <consortium name="US DOE Joint Genome Institute (JGI-PGF)"/>
            <person name="Walter F."/>
            <person name="Albersmeier A."/>
            <person name="Kalinowski J."/>
            <person name="Ruckert C."/>
        </authorList>
    </citation>
    <scope>NUCLEOTIDE SEQUENCE</scope>
    <source>
        <strain evidence="2">CGMCC 1.15320</strain>
    </source>
</reference>
<reference evidence="2" key="2">
    <citation type="submission" date="2020-09" db="EMBL/GenBank/DDBJ databases">
        <authorList>
            <person name="Sun Q."/>
            <person name="Zhou Y."/>
        </authorList>
    </citation>
    <scope>NUCLEOTIDE SEQUENCE</scope>
    <source>
        <strain evidence="2">CGMCC 1.15320</strain>
    </source>
</reference>
<evidence type="ECO:0000259" key="1">
    <source>
        <dbReference type="SMART" id="SM00382"/>
    </source>
</evidence>
<gene>
    <name evidence="2" type="ORF">GCM10011385_05210</name>
</gene>
<dbReference type="PANTHER" id="PTHR43581">
    <property type="entry name" value="ATP/GTP PHOSPHATASE"/>
    <property type="match status" value="1"/>
</dbReference>
<feature type="domain" description="AAA+ ATPase" evidence="1">
    <location>
        <begin position="40"/>
        <end position="270"/>
    </location>
</feature>
<dbReference type="AlphaFoldDB" id="A0A916RG60"/>
<dbReference type="GO" id="GO:0016887">
    <property type="term" value="F:ATP hydrolysis activity"/>
    <property type="evidence" value="ECO:0007669"/>
    <property type="project" value="InterPro"/>
</dbReference>
<dbReference type="PANTHER" id="PTHR43581:SF2">
    <property type="entry name" value="EXCINUCLEASE ATPASE SUBUNIT"/>
    <property type="match status" value="1"/>
</dbReference>
<dbReference type="GO" id="GO:0005524">
    <property type="term" value="F:ATP binding"/>
    <property type="evidence" value="ECO:0007669"/>
    <property type="project" value="InterPro"/>
</dbReference>
<dbReference type="InterPro" id="IPR003959">
    <property type="entry name" value="ATPase_AAA_core"/>
</dbReference>
<comment type="caution">
    <text evidence="2">The sequence shown here is derived from an EMBL/GenBank/DDBJ whole genome shotgun (WGS) entry which is preliminary data.</text>
</comment>
<accession>A0A916RG60</accession>
<proteinExistence type="predicted"/>
<dbReference type="EMBL" id="BMIF01000001">
    <property type="protein sequence ID" value="GGA54557.1"/>
    <property type="molecule type" value="Genomic_DNA"/>
</dbReference>
<dbReference type="InterPro" id="IPR003593">
    <property type="entry name" value="AAA+_ATPase"/>
</dbReference>
<dbReference type="SUPFAM" id="SSF52540">
    <property type="entry name" value="P-loop containing nucleoside triphosphate hydrolases"/>
    <property type="match status" value="1"/>
</dbReference>
<dbReference type="SMART" id="SM00382">
    <property type="entry name" value="AAA"/>
    <property type="match status" value="1"/>
</dbReference>
<protein>
    <recommendedName>
        <fullName evidence="1">AAA+ ATPase domain-containing protein</fullName>
    </recommendedName>
</protein>
<dbReference type="InterPro" id="IPR034139">
    <property type="entry name" value="TOPRIM_OLD"/>
</dbReference>
<dbReference type="RefSeq" id="WP_188719370.1">
    <property type="nucleotide sequence ID" value="NZ_BMIF01000001.1"/>
</dbReference>
<evidence type="ECO:0000313" key="2">
    <source>
        <dbReference type="EMBL" id="GGA54557.1"/>
    </source>
</evidence>
<organism evidence="2 3">
    <name type="scientific">Nitratireductor aestuarii</name>
    <dbReference type="NCBI Taxonomy" id="1735103"/>
    <lineage>
        <taxon>Bacteria</taxon>
        <taxon>Pseudomonadati</taxon>
        <taxon>Pseudomonadota</taxon>
        <taxon>Alphaproteobacteria</taxon>
        <taxon>Hyphomicrobiales</taxon>
        <taxon>Phyllobacteriaceae</taxon>
        <taxon>Nitratireductor</taxon>
    </lineage>
</organism>
<dbReference type="InterPro" id="IPR027417">
    <property type="entry name" value="P-loop_NTPase"/>
</dbReference>
<dbReference type="Pfam" id="PF13304">
    <property type="entry name" value="AAA_21"/>
    <property type="match status" value="1"/>
</dbReference>
<dbReference type="Proteomes" id="UP000636264">
    <property type="component" value="Unassembled WGS sequence"/>
</dbReference>
<name>A0A916RG60_9HYPH</name>
<keyword evidence="3" id="KW-1185">Reference proteome</keyword>
<sequence length="630" mass="67719">MSDDPAIHVASTAAVAAPASDVAIPLEVIAGKPGGTVTIRPGITTLVGPNGSGKTRALRSIQRALRSRGEEAAHVRFLPAGRTGPVERYRAATDSPGVGSNQGEAFYGDISYRSQWHEIESVVGDVINLDQRSDLRIKVETRLQQLFGRGIDFQWSQRGLAMSFTAMSGMARYHSGLEASGITQLVSLLAAIYDDTIRTLIVDEPEISLHPQLQAFILEEMEMVAGDWADPGKKRILISTHSPSFLPLRSLADLPGIVFFGGDIDCRQIDPADGLLLSSKLGDFVARISLSHRQALFAERILLVEGPSDEIVAARTARLLGLKIEARNTQILPALGKGEFREARKLFTEIGMRVTVLADLDALADDNRLVNDFSGADGAIAIANAIGHPSLIDLDSKLRSELAGLITANAVAIDGVVGSYPYWSDKQDPDVKRRRCTLAQLLTDPSAFTGVLGREMTALATRYGVLLHGLEQLGCFFLRRGAIENYYADTSSGAGKPARASTEADRLAALTPVQLSAEYPELVRALRCASPGRNIDESVLLRARLAAALGAIFQSMEPGSTDEQIEAMAISVLPAIKGLFNFHNATNATNANEPAVRVELRSKIFNLTGFPLTVARKNNLNDAVGQIQPA</sequence>
<dbReference type="InterPro" id="IPR051396">
    <property type="entry name" value="Bact_Antivir_Def_Nuclease"/>
</dbReference>
<dbReference type="Gene3D" id="3.40.50.300">
    <property type="entry name" value="P-loop containing nucleotide triphosphate hydrolases"/>
    <property type="match status" value="1"/>
</dbReference>
<dbReference type="Pfam" id="PF20469">
    <property type="entry name" value="OLD-like_TOPRIM"/>
    <property type="match status" value="1"/>
</dbReference>